<dbReference type="Pfam" id="PF05548">
    <property type="entry name" value="Peptidase_M11"/>
    <property type="match status" value="1"/>
</dbReference>
<feature type="compositionally biased region" description="Pro residues" evidence="1">
    <location>
        <begin position="410"/>
        <end position="421"/>
    </location>
</feature>
<evidence type="ECO:0000313" key="3">
    <source>
        <dbReference type="EMBL" id="KAG2429489.1"/>
    </source>
</evidence>
<evidence type="ECO:0000313" key="4">
    <source>
        <dbReference type="Proteomes" id="UP000650467"/>
    </source>
</evidence>
<evidence type="ECO:0000259" key="2">
    <source>
        <dbReference type="Pfam" id="PF05548"/>
    </source>
</evidence>
<proteinExistence type="predicted"/>
<gene>
    <name evidence="3" type="ORF">HXX76_010725</name>
</gene>
<feature type="domain" description="Peptidase M11 gametolysin" evidence="2">
    <location>
        <begin position="79"/>
        <end position="172"/>
    </location>
</feature>
<dbReference type="PRINTS" id="PR01217">
    <property type="entry name" value="PRICHEXTENSN"/>
</dbReference>
<dbReference type="EMBL" id="JAEHOC010000030">
    <property type="protein sequence ID" value="KAG2429489.1"/>
    <property type="molecule type" value="Genomic_DNA"/>
</dbReference>
<name>A0A835SM20_CHLIN</name>
<sequence>MPDLVDEPALPGMVLGSADRPAMPLPSAPMRILFLIMRFCDGTENGPVTTAQEFESILFGNGSATSSSGSPESAAASIGFQSLFNYCGNGRQVLSAENVRILEDVRVPCTGNTSAATSLYGNYTWRTAGCAWPDVFGWGEAAAEQARARLGDAEFSKYKHVVMLMPRGWKAAADPECANFVSGAEVGVWRRTAAGQPAFALTAVSDERYNEAALYLHELLHNFNLCMVIVDATDAAGKGLQYFLSYRRSGAVYERMYGTIDGVHVHVRYAGGAPAPIPQIGTMQLRRLPRAGAVWQDEDSRLMVSVLAMGTADATVTLCRAPLRTAVNSSTNSTSLVDWSACLQASPSAAAAARTAPPVALPPPSPEPPSPEPPSLPPPSPRRATATASKRAPPLPPFSSLESSQQLLPAPSPPSPAPLPSPHKRKQPPRAATTATATNSPSKLKTPAGRRRRLLRRLAATSQPVGPDSGR</sequence>
<protein>
    <recommendedName>
        <fullName evidence="2">Peptidase M11 gametolysin domain-containing protein</fullName>
    </recommendedName>
</protein>
<dbReference type="AlphaFoldDB" id="A0A835SM20"/>
<reference evidence="3" key="1">
    <citation type="journal article" date="2020" name="bioRxiv">
        <title>Comparative genomics of Chlamydomonas.</title>
        <authorList>
            <person name="Craig R.J."/>
            <person name="Hasan A.R."/>
            <person name="Ness R.W."/>
            <person name="Keightley P.D."/>
        </authorList>
    </citation>
    <scope>NUCLEOTIDE SEQUENCE</scope>
    <source>
        <strain evidence="3">SAG 7.73</strain>
    </source>
</reference>
<evidence type="ECO:0000256" key="1">
    <source>
        <dbReference type="SAM" id="MobiDB-lite"/>
    </source>
</evidence>
<comment type="caution">
    <text evidence="3">The sequence shown here is derived from an EMBL/GenBank/DDBJ whole genome shotgun (WGS) entry which is preliminary data.</text>
</comment>
<feature type="region of interest" description="Disordered" evidence="1">
    <location>
        <begin position="353"/>
        <end position="451"/>
    </location>
</feature>
<organism evidence="3 4">
    <name type="scientific">Chlamydomonas incerta</name>
    <dbReference type="NCBI Taxonomy" id="51695"/>
    <lineage>
        <taxon>Eukaryota</taxon>
        <taxon>Viridiplantae</taxon>
        <taxon>Chlorophyta</taxon>
        <taxon>core chlorophytes</taxon>
        <taxon>Chlorophyceae</taxon>
        <taxon>CS clade</taxon>
        <taxon>Chlamydomonadales</taxon>
        <taxon>Chlamydomonadaceae</taxon>
        <taxon>Chlamydomonas</taxon>
    </lineage>
</organism>
<keyword evidence="4" id="KW-1185">Reference proteome</keyword>
<dbReference type="Proteomes" id="UP000650467">
    <property type="component" value="Unassembled WGS sequence"/>
</dbReference>
<feature type="compositionally biased region" description="Low complexity" evidence="1">
    <location>
        <begin position="398"/>
        <end position="409"/>
    </location>
</feature>
<dbReference type="OrthoDB" id="545544at2759"/>
<accession>A0A835SM20</accession>
<dbReference type="InterPro" id="IPR008752">
    <property type="entry name" value="Peptidase_M11"/>
</dbReference>
<feature type="compositionally biased region" description="Pro residues" evidence="1">
    <location>
        <begin position="359"/>
        <end position="381"/>
    </location>
</feature>